<dbReference type="PROSITE" id="PS51670">
    <property type="entry name" value="SHKT"/>
    <property type="match status" value="1"/>
</dbReference>
<evidence type="ECO:0000256" key="5">
    <source>
        <dbReference type="ARBA" id="ARBA00022964"/>
    </source>
</evidence>
<dbReference type="PROSITE" id="PS51471">
    <property type="entry name" value="FE2OG_OXY"/>
    <property type="match status" value="1"/>
</dbReference>
<evidence type="ECO:0000256" key="6">
    <source>
        <dbReference type="ARBA" id="ARBA00022989"/>
    </source>
</evidence>
<dbReference type="PANTHER" id="PTHR10869:SF238">
    <property type="entry name" value="PROLYL 4-HYDROXYLASE 6-RELATED"/>
    <property type="match status" value="1"/>
</dbReference>
<keyword evidence="8" id="KW-0408">Iron</keyword>
<dbReference type="EMBL" id="HBFM01000147">
    <property type="protein sequence ID" value="CAD8763712.1"/>
    <property type="molecule type" value="Transcribed_RNA"/>
</dbReference>
<dbReference type="InterPro" id="IPR003582">
    <property type="entry name" value="ShKT_dom"/>
</dbReference>
<keyword evidence="6" id="KW-1133">Transmembrane helix</keyword>
<dbReference type="AlphaFoldDB" id="A0A7S0UNM2"/>
<keyword evidence="5" id="KW-0223">Dioxygenase</keyword>
<evidence type="ECO:0000256" key="11">
    <source>
        <dbReference type="SAM" id="SignalP"/>
    </source>
</evidence>
<dbReference type="SMART" id="SM00254">
    <property type="entry name" value="ShKT"/>
    <property type="match status" value="1"/>
</dbReference>
<evidence type="ECO:0000256" key="9">
    <source>
        <dbReference type="ARBA" id="ARBA00023136"/>
    </source>
</evidence>
<dbReference type="GO" id="GO:0031418">
    <property type="term" value="F:L-ascorbic acid binding"/>
    <property type="evidence" value="ECO:0007669"/>
    <property type="project" value="InterPro"/>
</dbReference>
<evidence type="ECO:0000259" key="13">
    <source>
        <dbReference type="PROSITE" id="PS51670"/>
    </source>
</evidence>
<evidence type="ECO:0000256" key="3">
    <source>
        <dbReference type="ARBA" id="ARBA00022692"/>
    </source>
</evidence>
<dbReference type="InterPro" id="IPR006620">
    <property type="entry name" value="Pro_4_hyd_alph"/>
</dbReference>
<organism evidence="14">
    <name type="scientific">Polytomella parva</name>
    <dbReference type="NCBI Taxonomy" id="51329"/>
    <lineage>
        <taxon>Eukaryota</taxon>
        <taxon>Viridiplantae</taxon>
        <taxon>Chlorophyta</taxon>
        <taxon>core chlorophytes</taxon>
        <taxon>Chlorophyceae</taxon>
        <taxon>CS clade</taxon>
        <taxon>Chlamydomonadales</taxon>
        <taxon>Chlamydomonadaceae</taxon>
        <taxon>Polytomella</taxon>
    </lineage>
</organism>
<evidence type="ECO:0000256" key="1">
    <source>
        <dbReference type="ARBA" id="ARBA00001961"/>
    </source>
</evidence>
<feature type="signal peptide" evidence="11">
    <location>
        <begin position="1"/>
        <end position="23"/>
    </location>
</feature>
<evidence type="ECO:0000259" key="12">
    <source>
        <dbReference type="PROSITE" id="PS51471"/>
    </source>
</evidence>
<name>A0A7S0UNM2_9CHLO</name>
<evidence type="ECO:0008006" key="15">
    <source>
        <dbReference type="Google" id="ProtNLM"/>
    </source>
</evidence>
<sequence>MNLLTQATLICIALLGFLSFCYSDNRSWGGLPDNLNGKAISMNSKASSTLFDEDTSPWVEQVGKKPRAFLFHNFLTPAERSHIVKVAAPQMRRSTVSGPHGESVVDDIRTSYGTFLNRLSDPIIEAVQRRISLWTQLPMDHQEDMQVLRYSINQTYRAHLDSGNHKGEPGPQFRLATFLLYLSDVEEGGETAFPSGHSEWYDESQERAAHIAAAEGKISDCAKGNVAVKPRAGNGILFYSFHPNGTMDHNALHAGCPVIRGIKWSAPIWIHHDPFRPEEFERKLKQRSTLQTNGESTLSKMRKADPGMCMDFHKSCNEWASNGECKNNAPFMVGSNFAIGECRLSCGTCEICSPSDYTCRNRNRAKQGYLILDPKEMSWLGAESVFENSYKTDESSEL</sequence>
<proteinExistence type="predicted"/>
<gene>
    <name evidence="14" type="ORF">PPAR00522_LOCUS95</name>
</gene>
<dbReference type="Gene3D" id="2.60.120.620">
    <property type="entry name" value="q2cbj1_9rhob like domain"/>
    <property type="match status" value="1"/>
</dbReference>
<keyword evidence="11" id="KW-0732">Signal</keyword>
<comment type="cofactor">
    <cofactor evidence="1">
        <name>L-ascorbate</name>
        <dbReference type="ChEBI" id="CHEBI:38290"/>
    </cofactor>
</comment>
<dbReference type="GO" id="GO:0005789">
    <property type="term" value="C:endoplasmic reticulum membrane"/>
    <property type="evidence" value="ECO:0007669"/>
    <property type="project" value="UniProtKB-SubCell"/>
</dbReference>
<dbReference type="InterPro" id="IPR044862">
    <property type="entry name" value="Pro_4_hyd_alph_FE2OG_OXY"/>
</dbReference>
<feature type="chain" id="PRO_5031528818" description="Procollagen-proline 4-dioxygenase" evidence="11">
    <location>
        <begin position="24"/>
        <end position="398"/>
    </location>
</feature>
<keyword evidence="4" id="KW-0479">Metal-binding</keyword>
<evidence type="ECO:0000256" key="7">
    <source>
        <dbReference type="ARBA" id="ARBA00023002"/>
    </source>
</evidence>
<dbReference type="InterPro" id="IPR045054">
    <property type="entry name" value="P4HA-like"/>
</dbReference>
<keyword evidence="7" id="KW-0560">Oxidoreductase</keyword>
<dbReference type="Pfam" id="PF01549">
    <property type="entry name" value="ShK"/>
    <property type="match status" value="1"/>
</dbReference>
<evidence type="ECO:0000256" key="10">
    <source>
        <dbReference type="ARBA" id="ARBA00049169"/>
    </source>
</evidence>
<evidence type="ECO:0000313" key="14">
    <source>
        <dbReference type="EMBL" id="CAD8763712.1"/>
    </source>
</evidence>
<evidence type="ECO:0000256" key="2">
    <source>
        <dbReference type="ARBA" id="ARBA00004648"/>
    </source>
</evidence>
<keyword evidence="9" id="KW-0472">Membrane</keyword>
<dbReference type="GO" id="GO:0005506">
    <property type="term" value="F:iron ion binding"/>
    <property type="evidence" value="ECO:0007669"/>
    <property type="project" value="InterPro"/>
</dbReference>
<evidence type="ECO:0000256" key="4">
    <source>
        <dbReference type="ARBA" id="ARBA00022723"/>
    </source>
</evidence>
<dbReference type="Pfam" id="PF13640">
    <property type="entry name" value="2OG-FeII_Oxy_3"/>
    <property type="match status" value="1"/>
</dbReference>
<comment type="catalytic activity">
    <reaction evidence="10">
        <text>L-prolyl-[collagen] + 2-oxoglutarate + O2 = trans-4-hydroxy-L-prolyl-[collagen] + succinate + CO2</text>
        <dbReference type="Rhea" id="RHEA:18945"/>
        <dbReference type="Rhea" id="RHEA-COMP:11676"/>
        <dbReference type="Rhea" id="RHEA-COMP:11680"/>
        <dbReference type="ChEBI" id="CHEBI:15379"/>
        <dbReference type="ChEBI" id="CHEBI:16526"/>
        <dbReference type="ChEBI" id="CHEBI:16810"/>
        <dbReference type="ChEBI" id="CHEBI:30031"/>
        <dbReference type="ChEBI" id="CHEBI:50342"/>
        <dbReference type="ChEBI" id="CHEBI:61965"/>
        <dbReference type="EC" id="1.14.11.2"/>
    </reaction>
</comment>
<evidence type="ECO:0000256" key="8">
    <source>
        <dbReference type="ARBA" id="ARBA00023004"/>
    </source>
</evidence>
<protein>
    <recommendedName>
        <fullName evidence="15">Procollagen-proline 4-dioxygenase</fullName>
    </recommendedName>
</protein>
<dbReference type="GO" id="GO:0004656">
    <property type="term" value="F:procollagen-proline 4-dioxygenase activity"/>
    <property type="evidence" value="ECO:0007669"/>
    <property type="project" value="UniProtKB-EC"/>
</dbReference>
<dbReference type="SMART" id="SM00702">
    <property type="entry name" value="P4Hc"/>
    <property type="match status" value="1"/>
</dbReference>
<reference evidence="14" key="1">
    <citation type="submission" date="2021-01" db="EMBL/GenBank/DDBJ databases">
        <authorList>
            <person name="Corre E."/>
            <person name="Pelletier E."/>
            <person name="Niang G."/>
            <person name="Scheremetjew M."/>
            <person name="Finn R."/>
            <person name="Kale V."/>
            <person name="Holt S."/>
            <person name="Cochrane G."/>
            <person name="Meng A."/>
            <person name="Brown T."/>
            <person name="Cohen L."/>
        </authorList>
    </citation>
    <scope>NUCLEOTIDE SEQUENCE</scope>
    <source>
        <strain evidence="14">SAG 63-3</strain>
    </source>
</reference>
<comment type="subcellular location">
    <subcellularLocation>
        <location evidence="2">Endoplasmic reticulum membrane</location>
        <topology evidence="2">Single-pass type II membrane protein</topology>
    </subcellularLocation>
</comment>
<accession>A0A7S0UNM2</accession>
<dbReference type="PANTHER" id="PTHR10869">
    <property type="entry name" value="PROLYL 4-HYDROXYLASE ALPHA SUBUNIT"/>
    <property type="match status" value="1"/>
</dbReference>
<feature type="domain" description="Fe2OG dioxygenase" evidence="12">
    <location>
        <begin position="141"/>
        <end position="272"/>
    </location>
</feature>
<dbReference type="InterPro" id="IPR005123">
    <property type="entry name" value="Oxoglu/Fe-dep_dioxygenase_dom"/>
</dbReference>
<feature type="domain" description="ShKT" evidence="13">
    <location>
        <begin position="309"/>
        <end position="349"/>
    </location>
</feature>
<keyword evidence="3" id="KW-0812">Transmembrane</keyword>